<keyword evidence="3" id="KW-0274">FAD</keyword>
<dbReference type="Proteomes" id="UP000607197">
    <property type="component" value="Unassembled WGS sequence"/>
</dbReference>
<feature type="domain" description="FAD dependent oxidoreductase" evidence="5">
    <location>
        <begin position="6"/>
        <end position="355"/>
    </location>
</feature>
<dbReference type="NCBIfam" id="NF008425">
    <property type="entry name" value="PRK11259.1"/>
    <property type="match status" value="1"/>
</dbReference>
<dbReference type="Gene3D" id="3.50.50.60">
    <property type="entry name" value="FAD/NAD(P)-binding domain"/>
    <property type="match status" value="1"/>
</dbReference>
<reference evidence="6" key="1">
    <citation type="journal article" date="2014" name="Int. J. Syst. Evol. Microbiol.">
        <title>Complete genome sequence of Corynebacterium casei LMG S-19264T (=DSM 44701T), isolated from a smear-ripened cheese.</title>
        <authorList>
            <consortium name="US DOE Joint Genome Institute (JGI-PGF)"/>
            <person name="Walter F."/>
            <person name="Albersmeier A."/>
            <person name="Kalinowski J."/>
            <person name="Ruckert C."/>
        </authorList>
    </citation>
    <scope>NUCLEOTIDE SEQUENCE</scope>
    <source>
        <strain evidence="6">JCM 19596</strain>
    </source>
</reference>
<dbReference type="InterPro" id="IPR045170">
    <property type="entry name" value="MTOX"/>
</dbReference>
<evidence type="ECO:0000256" key="3">
    <source>
        <dbReference type="ARBA" id="ARBA00022827"/>
    </source>
</evidence>
<reference evidence="6" key="2">
    <citation type="submission" date="2020-09" db="EMBL/GenBank/DDBJ databases">
        <authorList>
            <person name="Sun Q."/>
            <person name="Ohkuma M."/>
        </authorList>
    </citation>
    <scope>NUCLEOTIDE SEQUENCE</scope>
    <source>
        <strain evidence="6">JCM 19596</strain>
    </source>
</reference>
<accession>A0A830F2L8</accession>
<name>A0A830F2L8_9EURY</name>
<evidence type="ECO:0000256" key="4">
    <source>
        <dbReference type="ARBA" id="ARBA00023002"/>
    </source>
</evidence>
<dbReference type="SUPFAM" id="SSF54373">
    <property type="entry name" value="FAD-linked reductases, C-terminal domain"/>
    <property type="match status" value="1"/>
</dbReference>
<keyword evidence="2" id="KW-0285">Flavoprotein</keyword>
<dbReference type="EMBL" id="BMPG01000001">
    <property type="protein sequence ID" value="GGL49278.1"/>
    <property type="molecule type" value="Genomic_DNA"/>
</dbReference>
<comment type="caution">
    <text evidence="6">The sequence shown here is derived from an EMBL/GenBank/DDBJ whole genome shotgun (WGS) entry which is preliminary data.</text>
</comment>
<organism evidence="6 7">
    <name type="scientific">Halocalculus aciditolerans</name>
    <dbReference type="NCBI Taxonomy" id="1383812"/>
    <lineage>
        <taxon>Archaea</taxon>
        <taxon>Methanobacteriati</taxon>
        <taxon>Methanobacteriota</taxon>
        <taxon>Stenosarchaea group</taxon>
        <taxon>Halobacteria</taxon>
        <taxon>Halobacteriales</taxon>
        <taxon>Halobacteriaceae</taxon>
        <taxon>Halocalculus</taxon>
    </lineage>
</organism>
<protein>
    <submittedName>
        <fullName evidence="6">N-methyltryptophan oxidase</fullName>
    </submittedName>
</protein>
<evidence type="ECO:0000256" key="2">
    <source>
        <dbReference type="ARBA" id="ARBA00022630"/>
    </source>
</evidence>
<keyword evidence="4" id="KW-0560">Oxidoreductase</keyword>
<dbReference type="InterPro" id="IPR036188">
    <property type="entry name" value="FAD/NAD-bd_sf"/>
</dbReference>
<dbReference type="Pfam" id="PF01266">
    <property type="entry name" value="DAO"/>
    <property type="match status" value="1"/>
</dbReference>
<dbReference type="GO" id="GO:0008115">
    <property type="term" value="F:sarcosine oxidase activity"/>
    <property type="evidence" value="ECO:0007669"/>
    <property type="project" value="TreeGrafter"/>
</dbReference>
<evidence type="ECO:0000256" key="1">
    <source>
        <dbReference type="ARBA" id="ARBA00001974"/>
    </source>
</evidence>
<sequence>MPSDYDVIVVGVGGMGSAACAHLAERGVDVLGLERYGIPHAEGSSHGSTRIIRYAYSEGESYVPLLERAYELWRDLDADHDRDLLTTTGSLTVGPPDEGLVPDARDALDAHGKAYDYLDAAGLEARFPYAVDDDWRAIYQPDGGFLDPEQSIVAHVDRAHANGATIKGREAVTAWREDDSGVTVDTEKGTYTADHLVVAAGAWSPDLCPGLADHLTVERQVMGWFQPTDPAAFTPDAFPVFMVETGGNELYGFPRHDLPGMKVGVHHHRNEETDPDALAEPTREDEAHVRDALTDYIPDAAGETLGLATCLYTNTPDRDFVLGALPNAERVTVAAGFSGHGFKFTSVVGEILADLALDGRTDHPIAGFDPARFD</sequence>
<dbReference type="PANTHER" id="PTHR10961">
    <property type="entry name" value="PEROXISOMAL SARCOSINE OXIDASE"/>
    <property type="match status" value="1"/>
</dbReference>
<dbReference type="OrthoDB" id="300965at2157"/>
<keyword evidence="7" id="KW-1185">Reference proteome</keyword>
<comment type="cofactor">
    <cofactor evidence="1">
        <name>FAD</name>
        <dbReference type="ChEBI" id="CHEBI:57692"/>
    </cofactor>
</comment>
<dbReference type="RefSeq" id="WP_188975373.1">
    <property type="nucleotide sequence ID" value="NZ_BMPG01000001.1"/>
</dbReference>
<dbReference type="AlphaFoldDB" id="A0A830F2L8"/>
<evidence type="ECO:0000313" key="6">
    <source>
        <dbReference type="EMBL" id="GGL49278.1"/>
    </source>
</evidence>
<proteinExistence type="predicted"/>
<dbReference type="InterPro" id="IPR006076">
    <property type="entry name" value="FAD-dep_OxRdtase"/>
</dbReference>
<dbReference type="Gene3D" id="3.30.9.10">
    <property type="entry name" value="D-Amino Acid Oxidase, subunit A, domain 2"/>
    <property type="match status" value="1"/>
</dbReference>
<gene>
    <name evidence="6" type="primary">solA</name>
    <name evidence="6" type="ORF">GCM10009039_04320</name>
</gene>
<dbReference type="PANTHER" id="PTHR10961:SF7">
    <property type="entry name" value="FAD DEPENDENT OXIDOREDUCTASE DOMAIN-CONTAINING PROTEIN"/>
    <property type="match status" value="1"/>
</dbReference>
<evidence type="ECO:0000313" key="7">
    <source>
        <dbReference type="Proteomes" id="UP000607197"/>
    </source>
</evidence>
<dbReference type="SUPFAM" id="SSF51905">
    <property type="entry name" value="FAD/NAD(P)-binding domain"/>
    <property type="match status" value="1"/>
</dbReference>
<evidence type="ECO:0000259" key="5">
    <source>
        <dbReference type="Pfam" id="PF01266"/>
    </source>
</evidence>
<dbReference type="GO" id="GO:0050660">
    <property type="term" value="F:flavin adenine dinucleotide binding"/>
    <property type="evidence" value="ECO:0007669"/>
    <property type="project" value="InterPro"/>
</dbReference>